<keyword evidence="1" id="KW-1133">Transmembrane helix</keyword>
<dbReference type="PANTHER" id="PTHR32251:SF23">
    <property type="entry name" value="3-OXO-5-ALPHA-STEROID 4-DEHYDROGENASE (DUF1295)"/>
    <property type="match status" value="1"/>
</dbReference>
<dbReference type="AlphaFoldDB" id="A0A1V9YCX1"/>
<accession>A0A1V9YCX1</accession>
<dbReference type="InterPro" id="IPR010721">
    <property type="entry name" value="UstE-like"/>
</dbReference>
<feature type="transmembrane region" description="Helical" evidence="1">
    <location>
        <begin position="70"/>
        <end position="91"/>
    </location>
</feature>
<keyword evidence="3" id="KW-1185">Reference proteome</keyword>
<feature type="transmembrane region" description="Helical" evidence="1">
    <location>
        <begin position="177"/>
        <end position="197"/>
    </location>
</feature>
<dbReference type="GO" id="GO:0016020">
    <property type="term" value="C:membrane"/>
    <property type="evidence" value="ECO:0007669"/>
    <property type="project" value="TreeGrafter"/>
</dbReference>
<evidence type="ECO:0000256" key="1">
    <source>
        <dbReference type="SAM" id="Phobius"/>
    </source>
</evidence>
<name>A0A1V9YCX1_ACHHY</name>
<evidence type="ECO:0000313" key="3">
    <source>
        <dbReference type="Proteomes" id="UP000243579"/>
    </source>
</evidence>
<dbReference type="OrthoDB" id="201504at2759"/>
<evidence type="ECO:0008006" key="4">
    <source>
        <dbReference type="Google" id="ProtNLM"/>
    </source>
</evidence>
<dbReference type="Gene3D" id="1.20.120.1630">
    <property type="match status" value="1"/>
</dbReference>
<keyword evidence="1" id="KW-0812">Transmembrane</keyword>
<comment type="caution">
    <text evidence="2">The sequence shown here is derived from an EMBL/GenBank/DDBJ whole genome shotgun (WGS) entry which is preliminary data.</text>
</comment>
<evidence type="ECO:0000313" key="2">
    <source>
        <dbReference type="EMBL" id="OQR83552.1"/>
    </source>
</evidence>
<dbReference type="Pfam" id="PF06966">
    <property type="entry name" value="DUF1295"/>
    <property type="match status" value="1"/>
</dbReference>
<feature type="transmembrane region" description="Helical" evidence="1">
    <location>
        <begin position="97"/>
        <end position="116"/>
    </location>
</feature>
<keyword evidence="1" id="KW-0472">Membrane</keyword>
<proteinExistence type="predicted"/>
<feature type="transmembrane region" description="Helical" evidence="1">
    <location>
        <begin position="136"/>
        <end position="157"/>
    </location>
</feature>
<feature type="transmembrane region" description="Helical" evidence="1">
    <location>
        <begin position="41"/>
        <end position="58"/>
    </location>
</feature>
<reference evidence="2 3" key="1">
    <citation type="journal article" date="2014" name="Genome Biol. Evol.">
        <title>The secreted proteins of Achlya hypogyna and Thraustotheca clavata identify the ancestral oomycete secretome and reveal gene acquisitions by horizontal gene transfer.</title>
        <authorList>
            <person name="Misner I."/>
            <person name="Blouin N."/>
            <person name="Leonard G."/>
            <person name="Richards T.A."/>
            <person name="Lane C.E."/>
        </authorList>
    </citation>
    <scope>NUCLEOTIDE SEQUENCE [LARGE SCALE GENOMIC DNA]</scope>
    <source>
        <strain evidence="2 3">ATCC 48635</strain>
    </source>
</reference>
<dbReference type="Proteomes" id="UP000243579">
    <property type="component" value="Unassembled WGS sequence"/>
</dbReference>
<dbReference type="EMBL" id="JNBR01002136">
    <property type="protein sequence ID" value="OQR83552.1"/>
    <property type="molecule type" value="Genomic_DNA"/>
</dbReference>
<organism evidence="2 3">
    <name type="scientific">Achlya hypogyna</name>
    <name type="common">Oomycete</name>
    <name type="synonym">Protoachlya hypogyna</name>
    <dbReference type="NCBI Taxonomy" id="1202772"/>
    <lineage>
        <taxon>Eukaryota</taxon>
        <taxon>Sar</taxon>
        <taxon>Stramenopiles</taxon>
        <taxon>Oomycota</taxon>
        <taxon>Saprolegniomycetes</taxon>
        <taxon>Saprolegniales</taxon>
        <taxon>Achlyaceae</taxon>
        <taxon>Achlya</taxon>
    </lineage>
</organism>
<gene>
    <name evidence="2" type="ORF">ACHHYP_14568</name>
</gene>
<dbReference type="PANTHER" id="PTHR32251">
    <property type="entry name" value="3-OXO-5-ALPHA-STEROID 4-DEHYDROGENASE"/>
    <property type="match status" value="1"/>
</dbReference>
<sequence length="326" mass="36692">MASCSSALSELLSWANAEACALEALRLVHDAPSYSAIPPLLSNALICLGFASLCFLLQTVTGNYSHVDRIWSITPVIYAWNYLLVGLSRGLALDARIAVVVGIITLWGLRLTYNFYRRGGYSWTGEDYRWEFVRGVVPNPVLWHIFSFAFIALYQNILLCLLTCPLHTVFGAWADGSWAFSAWDVVLAATLLGLVFVEATADQQQWNFQEAKSWAMIKSGRPLAQLPAPYNLGFCTTGLFAYSRHPNFFAEISIWWVVYSFSLVPSGQHNWTFLGAFLLLLLFQGSTRLTEYLTTRKYPKYARYQKLVSMLLPMATPVADLHQKID</sequence>
<protein>
    <recommendedName>
        <fullName evidence="4">Steroid 5-alpha reductase C-terminal domain-containing protein</fullName>
    </recommendedName>
</protein>